<dbReference type="SUPFAM" id="SSF52172">
    <property type="entry name" value="CheY-like"/>
    <property type="match status" value="1"/>
</dbReference>
<dbReference type="GO" id="GO:0003677">
    <property type="term" value="F:DNA binding"/>
    <property type="evidence" value="ECO:0007669"/>
    <property type="project" value="InterPro"/>
</dbReference>
<dbReference type="AlphaFoldDB" id="A0A7K1YAK3"/>
<proteinExistence type="predicted"/>
<evidence type="ECO:0000259" key="2">
    <source>
        <dbReference type="PROSITE" id="PS50110"/>
    </source>
</evidence>
<dbReference type="Proteomes" id="UP000466586">
    <property type="component" value="Unassembled WGS sequence"/>
</dbReference>
<feature type="modified residue" description="4-aspartylphosphate" evidence="1">
    <location>
        <position position="54"/>
    </location>
</feature>
<dbReference type="InterPro" id="IPR007492">
    <property type="entry name" value="LytTR_DNA-bd_dom"/>
</dbReference>
<dbReference type="InterPro" id="IPR001789">
    <property type="entry name" value="Sig_transdc_resp-reg_receiver"/>
</dbReference>
<dbReference type="PROSITE" id="PS50930">
    <property type="entry name" value="HTH_LYTTR"/>
    <property type="match status" value="1"/>
</dbReference>
<feature type="domain" description="Response regulatory" evidence="2">
    <location>
        <begin position="3"/>
        <end position="114"/>
    </location>
</feature>
<dbReference type="EMBL" id="WVHT01000005">
    <property type="protein sequence ID" value="MXV51615.1"/>
    <property type="molecule type" value="Genomic_DNA"/>
</dbReference>
<keyword evidence="5" id="KW-1185">Reference proteome</keyword>
<evidence type="ECO:0000256" key="1">
    <source>
        <dbReference type="PROSITE-ProRule" id="PRU00169"/>
    </source>
</evidence>
<dbReference type="InterPro" id="IPR051271">
    <property type="entry name" value="2C-system_Tx_regulators"/>
</dbReference>
<gene>
    <name evidence="4" type="ORF">GS399_11590</name>
</gene>
<dbReference type="Pfam" id="PF04397">
    <property type="entry name" value="LytTR"/>
    <property type="match status" value="1"/>
</dbReference>
<name>A0A7K1YAK3_9SPHI</name>
<dbReference type="Gene3D" id="2.40.50.1020">
    <property type="entry name" value="LytTr DNA-binding domain"/>
    <property type="match status" value="1"/>
</dbReference>
<comment type="caution">
    <text evidence="4">The sequence shown here is derived from an EMBL/GenBank/DDBJ whole genome shotgun (WGS) entry which is preliminary data.</text>
</comment>
<organism evidence="4 5">
    <name type="scientific">Hufsiella arboris</name>
    <dbReference type="NCBI Taxonomy" id="2695275"/>
    <lineage>
        <taxon>Bacteria</taxon>
        <taxon>Pseudomonadati</taxon>
        <taxon>Bacteroidota</taxon>
        <taxon>Sphingobacteriia</taxon>
        <taxon>Sphingobacteriales</taxon>
        <taxon>Sphingobacteriaceae</taxon>
        <taxon>Hufsiella</taxon>
    </lineage>
</organism>
<dbReference type="InterPro" id="IPR011006">
    <property type="entry name" value="CheY-like_superfamily"/>
</dbReference>
<dbReference type="SMART" id="SM00850">
    <property type="entry name" value="LytTR"/>
    <property type="match status" value="1"/>
</dbReference>
<dbReference type="Gene3D" id="3.40.50.2300">
    <property type="match status" value="1"/>
</dbReference>
<evidence type="ECO:0000313" key="4">
    <source>
        <dbReference type="EMBL" id="MXV51615.1"/>
    </source>
</evidence>
<dbReference type="PANTHER" id="PTHR45526:SF1">
    <property type="entry name" value="TRANSCRIPTIONAL REGULATORY PROTEIN DCUR-RELATED"/>
    <property type="match status" value="1"/>
</dbReference>
<dbReference type="SMART" id="SM00448">
    <property type="entry name" value="REC"/>
    <property type="match status" value="1"/>
</dbReference>
<accession>A0A7K1YAK3</accession>
<dbReference type="PROSITE" id="PS50110">
    <property type="entry name" value="RESPONSE_REGULATORY"/>
    <property type="match status" value="1"/>
</dbReference>
<dbReference type="GO" id="GO:0000156">
    <property type="term" value="F:phosphorelay response regulator activity"/>
    <property type="evidence" value="ECO:0007669"/>
    <property type="project" value="TreeGrafter"/>
</dbReference>
<evidence type="ECO:0000313" key="5">
    <source>
        <dbReference type="Proteomes" id="UP000466586"/>
    </source>
</evidence>
<dbReference type="PANTHER" id="PTHR45526">
    <property type="entry name" value="TRANSCRIPTIONAL REGULATORY PROTEIN DPIA"/>
    <property type="match status" value="1"/>
</dbReference>
<feature type="domain" description="HTH LytTR-type" evidence="3">
    <location>
        <begin position="137"/>
        <end position="209"/>
    </location>
</feature>
<evidence type="ECO:0000259" key="3">
    <source>
        <dbReference type="PROSITE" id="PS50930"/>
    </source>
</evidence>
<dbReference type="RefSeq" id="WP_160844800.1">
    <property type="nucleotide sequence ID" value="NZ_WVHT01000005.1"/>
</dbReference>
<keyword evidence="1" id="KW-0597">Phosphoprotein</keyword>
<sequence>MIRCLVVDDEPLALDILTDYIAKVPQLELVLATTSAFEALELVQNDKADLVFLDVQMPELTGIQFLKIINGKCDVILTTAYPQYALDGYDLDVVDYLLKPIAFDRFYKAVQKVQQAAAAAPQGAAEPLIIQNSNDFIFVKTEHKIQKIYLNDILYIEGLKDYISIFTADERIITLQNMKKMEEVLPSGRFIRVHKSYIIALDKIESIERSRIIIGEKVIPIGDTYRDYFFKLIENKNI</sequence>
<protein>
    <submittedName>
        <fullName evidence="4">Response regulator</fullName>
    </submittedName>
</protein>
<dbReference type="Pfam" id="PF00072">
    <property type="entry name" value="Response_reg"/>
    <property type="match status" value="1"/>
</dbReference>
<reference evidence="4 5" key="1">
    <citation type="submission" date="2019-11" db="EMBL/GenBank/DDBJ databases">
        <title>Pedobacter sp. HMF7647 Genome sequencing and assembly.</title>
        <authorList>
            <person name="Kang H."/>
            <person name="Kim H."/>
            <person name="Joh K."/>
        </authorList>
    </citation>
    <scope>NUCLEOTIDE SEQUENCE [LARGE SCALE GENOMIC DNA]</scope>
    <source>
        <strain evidence="4 5">HMF7647</strain>
    </source>
</reference>